<reference evidence="2" key="1">
    <citation type="submission" date="2020-11" db="EMBL/GenBank/DDBJ databases">
        <authorList>
            <person name="Tran Van P."/>
        </authorList>
    </citation>
    <scope>NUCLEOTIDE SEQUENCE</scope>
</reference>
<evidence type="ECO:0000313" key="2">
    <source>
        <dbReference type="EMBL" id="CAD7625861.1"/>
    </source>
</evidence>
<sequence length="312" mass="35010">MITRETEDPGRAYGRGEPCISTCNQILFHVTCNLSTHVCECLKDYPVNVNNKNCRKAVRNGGKCEFTEECSYFDKNTVCTNDGLCQCSEGYDIKSEDNKKENVCSAVDSPMHLRIGAATYEFLNNADLTTLLSLIISLFLLIFLFCFVIKLFNKARFSDGSERCYSRASVPPVILTGHETIAASRNSSARSCHEYLPPSRRASYSLLAPPPSNLVSRRPSMSSIRSQSSLRSYSSFRSQSSFRNYRPGIGVREPFRRTTSSPVDSMQQIVSNSSFNTEQPFRQNHFNTNLRNKSETCIIHDSCGINPSVPNH</sequence>
<dbReference type="OrthoDB" id="6345081at2759"/>
<gene>
    <name evidence="2" type="ORF">OSB1V03_LOCUS6294</name>
</gene>
<keyword evidence="3" id="KW-1185">Reference proteome</keyword>
<organism evidence="2">
    <name type="scientific">Medioppia subpectinata</name>
    <dbReference type="NCBI Taxonomy" id="1979941"/>
    <lineage>
        <taxon>Eukaryota</taxon>
        <taxon>Metazoa</taxon>
        <taxon>Ecdysozoa</taxon>
        <taxon>Arthropoda</taxon>
        <taxon>Chelicerata</taxon>
        <taxon>Arachnida</taxon>
        <taxon>Acari</taxon>
        <taxon>Acariformes</taxon>
        <taxon>Sarcoptiformes</taxon>
        <taxon>Oribatida</taxon>
        <taxon>Brachypylina</taxon>
        <taxon>Oppioidea</taxon>
        <taxon>Oppiidae</taxon>
        <taxon>Medioppia</taxon>
    </lineage>
</organism>
<feature type="transmembrane region" description="Helical" evidence="1">
    <location>
        <begin position="131"/>
        <end position="153"/>
    </location>
</feature>
<proteinExistence type="predicted"/>
<evidence type="ECO:0000256" key="1">
    <source>
        <dbReference type="SAM" id="Phobius"/>
    </source>
</evidence>
<accession>A0A7R9PZK8</accession>
<keyword evidence="1" id="KW-1133">Transmembrane helix</keyword>
<keyword evidence="1" id="KW-0812">Transmembrane</keyword>
<evidence type="ECO:0000313" key="3">
    <source>
        <dbReference type="Proteomes" id="UP000759131"/>
    </source>
</evidence>
<dbReference type="Proteomes" id="UP000759131">
    <property type="component" value="Unassembled WGS sequence"/>
</dbReference>
<dbReference type="EMBL" id="OC857962">
    <property type="protein sequence ID" value="CAD7625861.1"/>
    <property type="molecule type" value="Genomic_DNA"/>
</dbReference>
<dbReference type="AlphaFoldDB" id="A0A7R9PZK8"/>
<protein>
    <recommendedName>
        <fullName evidence="4">EB domain-containing protein</fullName>
    </recommendedName>
</protein>
<dbReference type="EMBL" id="CAJPIZ010003387">
    <property type="protein sequence ID" value="CAG2106291.1"/>
    <property type="molecule type" value="Genomic_DNA"/>
</dbReference>
<evidence type="ECO:0008006" key="4">
    <source>
        <dbReference type="Google" id="ProtNLM"/>
    </source>
</evidence>
<keyword evidence="1" id="KW-0472">Membrane</keyword>
<name>A0A7R9PZK8_9ACAR</name>